<evidence type="ECO:0000313" key="3">
    <source>
        <dbReference type="Proteomes" id="UP000728032"/>
    </source>
</evidence>
<feature type="compositionally biased region" description="Polar residues" evidence="1">
    <location>
        <begin position="39"/>
        <end position="53"/>
    </location>
</feature>
<proteinExistence type="predicted"/>
<gene>
    <name evidence="2" type="ORF">ONB1V03_LOCUS16379</name>
</gene>
<feature type="region of interest" description="Disordered" evidence="1">
    <location>
        <begin position="32"/>
        <end position="59"/>
    </location>
</feature>
<organism evidence="2">
    <name type="scientific">Oppiella nova</name>
    <dbReference type="NCBI Taxonomy" id="334625"/>
    <lineage>
        <taxon>Eukaryota</taxon>
        <taxon>Metazoa</taxon>
        <taxon>Ecdysozoa</taxon>
        <taxon>Arthropoda</taxon>
        <taxon>Chelicerata</taxon>
        <taxon>Arachnida</taxon>
        <taxon>Acari</taxon>
        <taxon>Acariformes</taxon>
        <taxon>Sarcoptiformes</taxon>
        <taxon>Oribatida</taxon>
        <taxon>Brachypylina</taxon>
        <taxon>Oppioidea</taxon>
        <taxon>Oppiidae</taxon>
        <taxon>Oppiella</taxon>
    </lineage>
</organism>
<dbReference type="OrthoDB" id="6509960at2759"/>
<evidence type="ECO:0000256" key="1">
    <source>
        <dbReference type="SAM" id="MobiDB-lite"/>
    </source>
</evidence>
<sequence length="267" mass="30845">MFKQKKYKKCDHLGLNGAKKFGSNLSLFSNNDNHKNGNKYGSTQSLASNQTTPKNKHRYQSNKDIVETVKLQKISHLSQSRIQEFKTLANGVKAIVAQFGHSSRLENFWELVCNQMRANGYKNYSVLTTRNVFTEYVCDYYSLKDIIPIAWAHSAFIQHLEDSDNEVLKKLLKILNDNANISLVNENPYHNPSNRIEFMRRRNAYLDTEASVYVSKALLCDDNPNILIHMANNIWNTQKHLAMASSKTITDSYFVSTISRLNNWYYE</sequence>
<keyword evidence="3" id="KW-1185">Reference proteome</keyword>
<reference evidence="2" key="1">
    <citation type="submission" date="2020-11" db="EMBL/GenBank/DDBJ databases">
        <authorList>
            <person name="Tran Van P."/>
        </authorList>
    </citation>
    <scope>NUCLEOTIDE SEQUENCE</scope>
</reference>
<dbReference type="EMBL" id="OC933199">
    <property type="protein sequence ID" value="CAD7659785.1"/>
    <property type="molecule type" value="Genomic_DNA"/>
</dbReference>
<name>A0A7R9MGR3_9ACAR</name>
<accession>A0A7R9MGR3</accession>
<dbReference type="AlphaFoldDB" id="A0A7R9MGR3"/>
<dbReference type="EMBL" id="CAJPVJ010018374">
    <property type="protein sequence ID" value="CAG2176946.1"/>
    <property type="molecule type" value="Genomic_DNA"/>
</dbReference>
<evidence type="ECO:0000313" key="2">
    <source>
        <dbReference type="EMBL" id="CAD7659785.1"/>
    </source>
</evidence>
<dbReference type="Proteomes" id="UP000728032">
    <property type="component" value="Unassembled WGS sequence"/>
</dbReference>
<protein>
    <submittedName>
        <fullName evidence="2">Uncharacterized protein</fullName>
    </submittedName>
</protein>